<keyword evidence="9" id="KW-0963">Cytoplasm</keyword>
<dbReference type="Gene3D" id="3.40.50.620">
    <property type="entry name" value="HUPs"/>
    <property type="match status" value="1"/>
</dbReference>
<evidence type="ECO:0000256" key="1">
    <source>
        <dbReference type="ARBA" id="ARBA00022555"/>
    </source>
</evidence>
<dbReference type="CDD" id="cd01998">
    <property type="entry name" value="MnmA_TRMU-like"/>
    <property type="match status" value="1"/>
</dbReference>
<feature type="binding site" evidence="9">
    <location>
        <begin position="8"/>
        <end position="15"/>
    </location>
    <ligand>
        <name>ATP</name>
        <dbReference type="ChEBI" id="CHEBI:30616"/>
    </ligand>
</feature>
<dbReference type="SUPFAM" id="SSF52402">
    <property type="entry name" value="Adenine nucleotide alpha hydrolases-like"/>
    <property type="match status" value="1"/>
</dbReference>
<accession>A0ABT9D3T1</accession>
<keyword evidence="6 9" id="KW-0694">RNA-binding</keyword>
<comment type="caution">
    <text evidence="12">The sequence shown here is derived from an EMBL/GenBank/DDBJ whole genome shotgun (WGS) entry which is preliminary data.</text>
</comment>
<dbReference type="Pfam" id="PF20258">
    <property type="entry name" value="tRNA_Me_trans_C"/>
    <property type="match status" value="1"/>
</dbReference>
<evidence type="ECO:0000256" key="4">
    <source>
        <dbReference type="ARBA" id="ARBA00022741"/>
    </source>
</evidence>
<evidence type="ECO:0000256" key="9">
    <source>
        <dbReference type="HAMAP-Rule" id="MF_00144"/>
    </source>
</evidence>
<dbReference type="EC" id="2.8.1.13" evidence="9"/>
<feature type="binding site" evidence="9">
    <location>
        <position position="34"/>
    </location>
    <ligand>
        <name>ATP</name>
        <dbReference type="ChEBI" id="CHEBI:30616"/>
    </ligand>
</feature>
<dbReference type="InterPro" id="IPR046885">
    <property type="entry name" value="MnmA-like_C"/>
</dbReference>
<dbReference type="InterPro" id="IPR023382">
    <property type="entry name" value="MnmA-like_central_sf"/>
</dbReference>
<dbReference type="InterPro" id="IPR004506">
    <property type="entry name" value="MnmA-like"/>
</dbReference>
<dbReference type="PANTHER" id="PTHR11933">
    <property type="entry name" value="TRNA 5-METHYLAMINOMETHYL-2-THIOURIDYLATE -METHYLTRANSFERASE"/>
    <property type="match status" value="1"/>
</dbReference>
<keyword evidence="7 9" id="KW-1015">Disulfide bond</keyword>
<keyword evidence="3 9" id="KW-0819">tRNA processing</keyword>
<dbReference type="Proteomes" id="UP001170683">
    <property type="component" value="Unassembled WGS sequence"/>
</dbReference>
<dbReference type="NCBIfam" id="TIGR00420">
    <property type="entry name" value="trmU"/>
    <property type="match status" value="1"/>
</dbReference>
<name>A0ABT9D3T1_9MOLU</name>
<comment type="catalytic activity">
    <reaction evidence="8 9">
        <text>S-sulfanyl-L-cysteinyl-[protein] + uridine(34) in tRNA + AH2 + ATP = 2-thiouridine(34) in tRNA + L-cysteinyl-[protein] + A + AMP + diphosphate + H(+)</text>
        <dbReference type="Rhea" id="RHEA:47032"/>
        <dbReference type="Rhea" id="RHEA-COMP:10131"/>
        <dbReference type="Rhea" id="RHEA-COMP:11726"/>
        <dbReference type="Rhea" id="RHEA-COMP:11727"/>
        <dbReference type="Rhea" id="RHEA-COMP:11728"/>
        <dbReference type="ChEBI" id="CHEBI:13193"/>
        <dbReference type="ChEBI" id="CHEBI:15378"/>
        <dbReference type="ChEBI" id="CHEBI:17499"/>
        <dbReference type="ChEBI" id="CHEBI:29950"/>
        <dbReference type="ChEBI" id="CHEBI:30616"/>
        <dbReference type="ChEBI" id="CHEBI:33019"/>
        <dbReference type="ChEBI" id="CHEBI:61963"/>
        <dbReference type="ChEBI" id="CHEBI:65315"/>
        <dbReference type="ChEBI" id="CHEBI:87170"/>
        <dbReference type="ChEBI" id="CHEBI:456215"/>
        <dbReference type="EC" id="2.8.1.13"/>
    </reaction>
</comment>
<evidence type="ECO:0000256" key="5">
    <source>
        <dbReference type="ARBA" id="ARBA00022840"/>
    </source>
</evidence>
<proteinExistence type="inferred from homology"/>
<keyword evidence="4 9" id="KW-0547">Nucleotide-binding</keyword>
<feature type="active site" description="Cysteine persulfide intermediate" evidence="9">
    <location>
        <position position="206"/>
    </location>
</feature>
<dbReference type="EMBL" id="JAOSIQ010000006">
    <property type="protein sequence ID" value="MDO8064059.1"/>
    <property type="molecule type" value="Genomic_DNA"/>
</dbReference>
<evidence type="ECO:0000259" key="10">
    <source>
        <dbReference type="Pfam" id="PF20258"/>
    </source>
</evidence>
<protein>
    <recommendedName>
        <fullName evidence="9">tRNA-specific 2-thiouridylase MnmA</fullName>
        <ecNumber evidence="9">2.8.1.13</ecNumber>
    </recommendedName>
</protein>
<dbReference type="GO" id="GO:0103016">
    <property type="term" value="F:tRNA-uridine 2-sulfurtransferase activity"/>
    <property type="evidence" value="ECO:0007669"/>
    <property type="project" value="UniProtKB-EC"/>
</dbReference>
<evidence type="ECO:0000313" key="12">
    <source>
        <dbReference type="EMBL" id="MDO8064059.1"/>
    </source>
</evidence>
<feature type="region of interest" description="Interaction with target base in tRNA" evidence="9">
    <location>
        <begin position="104"/>
        <end position="106"/>
    </location>
</feature>
<dbReference type="NCBIfam" id="NF001138">
    <property type="entry name" value="PRK00143.1"/>
    <property type="match status" value="1"/>
</dbReference>
<keyword evidence="5 9" id="KW-0067">ATP-binding</keyword>
<feature type="binding site" evidence="9">
    <location>
        <position position="134"/>
    </location>
    <ligand>
        <name>ATP</name>
        <dbReference type="ChEBI" id="CHEBI:30616"/>
    </ligand>
</feature>
<keyword evidence="1 9" id="KW-0820">tRNA-binding</keyword>
<evidence type="ECO:0000313" key="13">
    <source>
        <dbReference type="Proteomes" id="UP001170683"/>
    </source>
</evidence>
<dbReference type="PANTHER" id="PTHR11933:SF5">
    <property type="entry name" value="MITOCHONDRIAL TRNA-SPECIFIC 2-THIOURIDYLASE 1"/>
    <property type="match status" value="1"/>
</dbReference>
<feature type="domain" description="tRNA-specific 2-thiouridylase MnmA-like C-terminal" evidence="10">
    <location>
        <begin position="312"/>
        <end position="368"/>
    </location>
</feature>
<dbReference type="Gene3D" id="2.30.30.280">
    <property type="entry name" value="Adenine nucleotide alpha hydrolases-like domains"/>
    <property type="match status" value="1"/>
</dbReference>
<feature type="region of interest" description="Interaction with tRNA" evidence="9">
    <location>
        <begin position="156"/>
        <end position="158"/>
    </location>
</feature>
<feature type="site" description="Interaction with tRNA" evidence="9">
    <location>
        <position position="352"/>
    </location>
</feature>
<dbReference type="Pfam" id="PF03054">
    <property type="entry name" value="tRNA_Me_trans"/>
    <property type="match status" value="1"/>
</dbReference>
<dbReference type="Pfam" id="PF20259">
    <property type="entry name" value="tRNA_Me_trans_M"/>
    <property type="match status" value="1"/>
</dbReference>
<evidence type="ECO:0000256" key="2">
    <source>
        <dbReference type="ARBA" id="ARBA00022679"/>
    </source>
</evidence>
<feature type="site" description="Interaction with tRNA" evidence="9">
    <location>
        <position position="135"/>
    </location>
</feature>
<evidence type="ECO:0000259" key="11">
    <source>
        <dbReference type="Pfam" id="PF20259"/>
    </source>
</evidence>
<evidence type="ECO:0000256" key="6">
    <source>
        <dbReference type="ARBA" id="ARBA00022884"/>
    </source>
</evidence>
<dbReference type="Gene3D" id="2.40.30.10">
    <property type="entry name" value="Translation factors"/>
    <property type="match status" value="1"/>
</dbReference>
<sequence>MKKKVIIGLSGGVDSSVSAFLLKKEGYEVEGVFMRNWDSGLNYDIKGNPFLQKSICPQIKDFQDAQKIAEQLNIKCHFVDFSQEYWDQVFSYVLELFNQNLTPNPDVLCNNYIKFAIFSDYVNRYFKPDFIAMGHYARLQCINKTQILKKAKDQNKDQSYFLSQLKQHQLTKILFPIGDLTKTQVRKIAYQENLVTAHKKDSTGICFIGERNFSAFLQNYLPINKGLIKDINGNILSKRHLGVYYYTIGQRKGLNLGNTSYNSSPWFVVGKDLSTNTLYVDQNSESIYLYSDSALIINVIWRNYEYFKYPNIMVLKSKFRYRQPEQKVQVYWINHQKLRIFFKKNKSVVPGQVCAFYYKDICLGAGMIKEVYYKNKKRQYV</sequence>
<feature type="domain" description="tRNA-specific 2-thiouridylase MnmA-like central" evidence="11">
    <location>
        <begin position="215"/>
        <end position="280"/>
    </location>
</feature>
<reference evidence="12 13" key="1">
    <citation type="journal article" date="2023" name="Int. J. Syst. Evol. Microbiol.">
        <title>The observation of taxonomic boundaries for the 16SrII and 16SrXXV phytoplasmas using genome-based delimitation.</title>
        <authorList>
            <person name="Rodrigues Jardim B."/>
            <person name="Tran-Nguyen L.T.T."/>
            <person name="Gambley C."/>
            <person name="Al-Sadi A.M."/>
            <person name="Al-Subhi A.M."/>
            <person name="Foissac X."/>
            <person name="Salar P."/>
            <person name="Cai H."/>
            <person name="Yang J.Y."/>
            <person name="Davis R."/>
            <person name="Jones L."/>
            <person name="Rodoni B."/>
            <person name="Constable F.E."/>
        </authorList>
    </citation>
    <scope>NUCLEOTIDE SEQUENCE [LARGE SCALE GENOMIC DNA]</scope>
    <source>
        <strain evidence="12">BAWM-225</strain>
    </source>
</reference>
<dbReference type="InterPro" id="IPR014729">
    <property type="entry name" value="Rossmann-like_a/b/a_fold"/>
</dbReference>
<feature type="disulfide bond" description="Alternate" evidence="9">
    <location>
        <begin position="109"/>
        <end position="206"/>
    </location>
</feature>
<keyword evidence="13" id="KW-1185">Reference proteome</keyword>
<comment type="function">
    <text evidence="9">Catalyzes the 2-thiolation of uridine at the wobble position (U34) of tRNA, leading to the formation of s(2)U34.</text>
</comment>
<comment type="similarity">
    <text evidence="9">Belongs to the MnmA/TRMU family.</text>
</comment>
<feature type="region of interest" description="Interaction with tRNA" evidence="9">
    <location>
        <begin position="320"/>
        <end position="321"/>
    </location>
</feature>
<evidence type="ECO:0000256" key="8">
    <source>
        <dbReference type="ARBA" id="ARBA00051542"/>
    </source>
</evidence>
<evidence type="ECO:0000256" key="7">
    <source>
        <dbReference type="ARBA" id="ARBA00023157"/>
    </source>
</evidence>
<comment type="subcellular location">
    <subcellularLocation>
        <location evidence="9">Cytoplasm</location>
    </subcellularLocation>
</comment>
<dbReference type="RefSeq" id="WP_304514262.1">
    <property type="nucleotide sequence ID" value="NZ_JAOSIQ010000006.1"/>
</dbReference>
<evidence type="ECO:0000256" key="3">
    <source>
        <dbReference type="ARBA" id="ARBA00022694"/>
    </source>
</evidence>
<dbReference type="HAMAP" id="MF_00144">
    <property type="entry name" value="tRNA_thiouridyl_MnmA"/>
    <property type="match status" value="1"/>
</dbReference>
<organism evidence="12 13">
    <name type="scientific">Candidatus Phytoplasma bonamiae</name>
    <dbReference type="NCBI Taxonomy" id="2982626"/>
    <lineage>
        <taxon>Bacteria</taxon>
        <taxon>Bacillati</taxon>
        <taxon>Mycoplasmatota</taxon>
        <taxon>Mollicutes</taxon>
        <taxon>Acholeplasmatales</taxon>
        <taxon>Acholeplasmataceae</taxon>
        <taxon>Candidatus Phytoplasma</taxon>
        <taxon>16SrII (Peanut WB group)</taxon>
    </lineage>
</organism>
<keyword evidence="2 9" id="KW-0808">Transferase</keyword>
<gene>
    <name evidence="9 12" type="primary">mnmA</name>
    <name evidence="12" type="ORF">OC701_01050</name>
</gene>
<dbReference type="InterPro" id="IPR046884">
    <property type="entry name" value="MnmA-like_central"/>
</dbReference>
<feature type="active site" description="Nucleophile" evidence="9">
    <location>
        <position position="109"/>
    </location>
</feature>